<dbReference type="PANTHER" id="PTHR10900">
    <property type="entry name" value="PERIOSTIN-RELATED"/>
    <property type="match status" value="1"/>
</dbReference>
<accession>A0A7S3FNR3</accession>
<dbReference type="InterPro" id="IPR050904">
    <property type="entry name" value="Adhesion/Biosynth-related"/>
</dbReference>
<protein>
    <recommendedName>
        <fullName evidence="2">FAS1 domain-containing protein</fullName>
    </recommendedName>
</protein>
<dbReference type="GO" id="GO:0005615">
    <property type="term" value="C:extracellular space"/>
    <property type="evidence" value="ECO:0007669"/>
    <property type="project" value="TreeGrafter"/>
</dbReference>
<dbReference type="EMBL" id="HBHZ01004689">
    <property type="protein sequence ID" value="CAE0190540.1"/>
    <property type="molecule type" value="Transcribed_RNA"/>
</dbReference>
<reference evidence="3" key="1">
    <citation type="submission" date="2021-01" db="EMBL/GenBank/DDBJ databases">
        <authorList>
            <person name="Corre E."/>
            <person name="Pelletier E."/>
            <person name="Niang G."/>
            <person name="Scheremetjew M."/>
            <person name="Finn R."/>
            <person name="Kale V."/>
            <person name="Holt S."/>
            <person name="Cochrane G."/>
            <person name="Meng A."/>
            <person name="Brown T."/>
            <person name="Cohen L."/>
        </authorList>
    </citation>
    <scope>NUCLEOTIDE SEQUENCE</scope>
    <source>
        <strain evidence="3">RCC1871</strain>
    </source>
</reference>
<name>A0A7S3FNR3_9CHLO</name>
<keyword evidence="1" id="KW-0732">Signal</keyword>
<evidence type="ECO:0000259" key="2">
    <source>
        <dbReference type="PROSITE" id="PS50213"/>
    </source>
</evidence>
<feature type="chain" id="PRO_5031544000" description="FAS1 domain-containing protein" evidence="1">
    <location>
        <begin position="29"/>
        <end position="231"/>
    </location>
</feature>
<proteinExistence type="predicted"/>
<feature type="domain" description="FAS1" evidence="2">
    <location>
        <begin position="70"/>
        <end position="217"/>
    </location>
</feature>
<evidence type="ECO:0000313" key="3">
    <source>
        <dbReference type="EMBL" id="CAE0190540.1"/>
    </source>
</evidence>
<dbReference type="InterPro" id="IPR000782">
    <property type="entry name" value="FAS1_domain"/>
</dbReference>
<dbReference type="InterPro" id="IPR036378">
    <property type="entry name" value="FAS1_dom_sf"/>
</dbReference>
<sequence length="231" mass="24045">MTTTATMAATSSILILAILAGSLLPSGAQFADPPPPSNETMPDSITVVDVGNDTTAVPEEPVAEMEGGYNQGVEDCIYADSPLSRRQVIADGYPTLWAAAQASGLTDAPENISQKLTLFAPTDEAFSKFFEENGLSPEEVLANQPLVLEVLTYHAVPAVKDFESLASEPQDLPTLKEGSMLTIGTNGTVVGEASNATIAKGNIWSCNAVIHEIDTVLLPQSAVDALTGGAP</sequence>
<dbReference type="Gene3D" id="2.30.180.10">
    <property type="entry name" value="FAS1 domain"/>
    <property type="match status" value="1"/>
</dbReference>
<dbReference type="PANTHER" id="PTHR10900:SF77">
    <property type="entry name" value="FI19380P1"/>
    <property type="match status" value="1"/>
</dbReference>
<dbReference type="AlphaFoldDB" id="A0A7S3FNR3"/>
<dbReference type="SMART" id="SM00554">
    <property type="entry name" value="FAS1"/>
    <property type="match status" value="1"/>
</dbReference>
<dbReference type="Pfam" id="PF02469">
    <property type="entry name" value="Fasciclin"/>
    <property type="match status" value="1"/>
</dbReference>
<feature type="signal peptide" evidence="1">
    <location>
        <begin position="1"/>
        <end position="28"/>
    </location>
</feature>
<organism evidence="3">
    <name type="scientific">Chloropicon roscoffensis</name>
    <dbReference type="NCBI Taxonomy" id="1461544"/>
    <lineage>
        <taxon>Eukaryota</taxon>
        <taxon>Viridiplantae</taxon>
        <taxon>Chlorophyta</taxon>
        <taxon>Chloropicophyceae</taxon>
        <taxon>Chloropicales</taxon>
        <taxon>Chloropicaceae</taxon>
        <taxon>Chloropicon</taxon>
    </lineage>
</organism>
<dbReference type="SUPFAM" id="SSF82153">
    <property type="entry name" value="FAS1 domain"/>
    <property type="match status" value="1"/>
</dbReference>
<evidence type="ECO:0000256" key="1">
    <source>
        <dbReference type="SAM" id="SignalP"/>
    </source>
</evidence>
<gene>
    <name evidence="3" type="ORF">CROS1456_LOCUS3630</name>
</gene>
<dbReference type="PROSITE" id="PS50213">
    <property type="entry name" value="FAS1"/>
    <property type="match status" value="1"/>
</dbReference>